<name>A7HWP4_PARL1</name>
<dbReference type="STRING" id="402881.Plav_2719"/>
<reference evidence="2 3" key="1">
    <citation type="journal article" date="2011" name="Stand. Genomic Sci.">
        <title>Complete genome sequence of Parvibaculum lavamentivorans type strain (DS-1(T)).</title>
        <authorList>
            <person name="Schleheck D."/>
            <person name="Weiss M."/>
            <person name="Pitluck S."/>
            <person name="Bruce D."/>
            <person name="Land M.L."/>
            <person name="Han S."/>
            <person name="Saunders E."/>
            <person name="Tapia R."/>
            <person name="Detter C."/>
            <person name="Brettin T."/>
            <person name="Han J."/>
            <person name="Woyke T."/>
            <person name="Goodwin L."/>
            <person name="Pennacchio L."/>
            <person name="Nolan M."/>
            <person name="Cook A.M."/>
            <person name="Kjelleberg S."/>
            <person name="Thomas T."/>
        </authorList>
    </citation>
    <scope>NUCLEOTIDE SEQUENCE [LARGE SCALE GENOMIC DNA]</scope>
    <source>
        <strain evidence="3">DS-1 / DSM 13023 / NCIMB 13966</strain>
    </source>
</reference>
<gene>
    <name evidence="2" type="ordered locus">Plav_2719</name>
</gene>
<dbReference type="HOGENOM" id="CLU_1833268_0_0_5"/>
<dbReference type="AlphaFoldDB" id="A7HWP4"/>
<feature type="domain" description="Rap1a immunity protein" evidence="1">
    <location>
        <begin position="31"/>
        <end position="138"/>
    </location>
</feature>
<sequence>MEWRGKLAGFLVVAAMVPTGLAWAQVPRIATGAELVSACSMAVGPGGSTDDRIARASCHQFLAGLVAGVYGSVEKGTPMVVRRLGPGMDEEVCFRLPEKLAYATFAEQVISFAPEHPELYDRSAFEMGARTLAEHYPCPD</sequence>
<proteinExistence type="predicted"/>
<protein>
    <recommendedName>
        <fullName evidence="1">Rap1a immunity protein domain-containing protein</fullName>
    </recommendedName>
</protein>
<accession>A7HWP4</accession>
<evidence type="ECO:0000259" key="1">
    <source>
        <dbReference type="Pfam" id="PF18602"/>
    </source>
</evidence>
<dbReference type="InterPro" id="IPR041238">
    <property type="entry name" value="Rap1a"/>
</dbReference>
<dbReference type="Pfam" id="PF18602">
    <property type="entry name" value="Rap1a"/>
    <property type="match status" value="1"/>
</dbReference>
<keyword evidence="3" id="KW-1185">Reference proteome</keyword>
<dbReference type="Proteomes" id="UP000006377">
    <property type="component" value="Chromosome"/>
</dbReference>
<dbReference type="KEGG" id="pla:Plav_2719"/>
<dbReference type="EMBL" id="CP000774">
    <property type="protein sequence ID" value="ABS64327.1"/>
    <property type="molecule type" value="Genomic_DNA"/>
</dbReference>
<evidence type="ECO:0000313" key="3">
    <source>
        <dbReference type="Proteomes" id="UP000006377"/>
    </source>
</evidence>
<organism evidence="2 3">
    <name type="scientific">Parvibaculum lavamentivorans (strain DS-1 / DSM 13023 / NCIMB 13966)</name>
    <dbReference type="NCBI Taxonomy" id="402881"/>
    <lineage>
        <taxon>Bacteria</taxon>
        <taxon>Pseudomonadati</taxon>
        <taxon>Pseudomonadota</taxon>
        <taxon>Alphaproteobacteria</taxon>
        <taxon>Hyphomicrobiales</taxon>
        <taxon>Parvibaculaceae</taxon>
        <taxon>Parvibaculum</taxon>
    </lineage>
</organism>
<evidence type="ECO:0000313" key="2">
    <source>
        <dbReference type="EMBL" id="ABS64327.1"/>
    </source>
</evidence>